<evidence type="ECO:0000256" key="2">
    <source>
        <dbReference type="ARBA" id="ARBA00012493"/>
    </source>
</evidence>
<keyword evidence="9 13" id="KW-0779">Telomere</keyword>
<evidence type="ECO:0000256" key="5">
    <source>
        <dbReference type="ARBA" id="ARBA00022679"/>
    </source>
</evidence>
<keyword evidence="8 13" id="KW-0460">Magnesium</keyword>
<dbReference type="GO" id="GO:0070034">
    <property type="term" value="F:telomerase RNA binding"/>
    <property type="evidence" value="ECO:0007669"/>
    <property type="project" value="TreeGrafter"/>
</dbReference>
<dbReference type="VEuPathDB" id="FungiDB:BON22_4391"/>
<evidence type="ECO:0000256" key="6">
    <source>
        <dbReference type="ARBA" id="ARBA00022695"/>
    </source>
</evidence>
<comment type="function">
    <text evidence="13">Telomerase is a ribonucleoprotein enzyme essential for the replication of chromosome termini in most eukaryotes. It elongates telomeres. It is a reverse transcriptase that adds simple sequence repeats to chromosome ends by copying a template sequence within the RNA component of the enzyme.</text>
</comment>
<dbReference type="SUPFAM" id="SSF56672">
    <property type="entry name" value="DNA/RNA polymerases"/>
    <property type="match status" value="1"/>
</dbReference>
<dbReference type="PRINTS" id="PR01365">
    <property type="entry name" value="TELOMERASERT"/>
</dbReference>
<reference evidence="17" key="2">
    <citation type="journal article" date="2017" name="Genome Announc.">
        <title>Genome sequences of Cyberlindnera fabianii 65, Pichia kudriavzevii 129, and Saccharomyces cerevisiae 131 isolated from fermented masau fruits in Zimbabwe.</title>
        <authorList>
            <person name="van Rijswijck I.M.H."/>
            <person name="Derks M.F.L."/>
            <person name="Abee T."/>
            <person name="de Ridder D."/>
            <person name="Smid E.J."/>
        </authorList>
    </citation>
    <scope>NUCLEOTIDE SEQUENCE [LARGE SCALE GENOMIC DNA]</scope>
    <source>
        <strain evidence="17">65</strain>
    </source>
</reference>
<dbReference type="InterPro" id="IPR021891">
    <property type="entry name" value="Telomerase_RBD"/>
</dbReference>
<evidence type="ECO:0000256" key="7">
    <source>
        <dbReference type="ARBA" id="ARBA00022723"/>
    </source>
</evidence>
<organism evidence="15">
    <name type="scientific">Cyberlindnera fabianii</name>
    <name type="common">Yeast</name>
    <name type="synonym">Hansenula fabianii</name>
    <dbReference type="NCBI Taxonomy" id="36022"/>
    <lineage>
        <taxon>Eukaryota</taxon>
        <taxon>Fungi</taxon>
        <taxon>Dikarya</taxon>
        <taxon>Ascomycota</taxon>
        <taxon>Saccharomycotina</taxon>
        <taxon>Saccharomycetes</taxon>
        <taxon>Phaffomycetales</taxon>
        <taxon>Phaffomycetaceae</taxon>
        <taxon>Cyberlindnera</taxon>
    </lineage>
</organism>
<evidence type="ECO:0000256" key="10">
    <source>
        <dbReference type="ARBA" id="ARBA00022918"/>
    </source>
</evidence>
<dbReference type="GO" id="GO:0007004">
    <property type="term" value="P:telomere maintenance via telomerase"/>
    <property type="evidence" value="ECO:0007669"/>
    <property type="project" value="TreeGrafter"/>
</dbReference>
<keyword evidence="10 13" id="KW-0695">RNA-directed DNA polymerase</keyword>
<keyword evidence="6 13" id="KW-0548">Nucleotidyltransferase</keyword>
<keyword evidence="4 13" id="KW-0158">Chromosome</keyword>
<dbReference type="GO" id="GO:0000333">
    <property type="term" value="C:telomerase catalytic core complex"/>
    <property type="evidence" value="ECO:0007669"/>
    <property type="project" value="TreeGrafter"/>
</dbReference>
<evidence type="ECO:0000259" key="14">
    <source>
        <dbReference type="PROSITE" id="PS50878"/>
    </source>
</evidence>
<evidence type="ECO:0000256" key="4">
    <source>
        <dbReference type="ARBA" id="ARBA00022454"/>
    </source>
</evidence>
<comment type="subcellular location">
    <subcellularLocation>
        <location evidence="13">Nucleus</location>
    </subcellularLocation>
    <subcellularLocation>
        <location evidence="13">Chromosome</location>
        <location evidence="13">Telomere</location>
    </subcellularLocation>
</comment>
<comment type="catalytic activity">
    <reaction evidence="12 13">
        <text>DNA(n) + a 2'-deoxyribonucleoside 5'-triphosphate = DNA(n+1) + diphosphate</text>
        <dbReference type="Rhea" id="RHEA:22508"/>
        <dbReference type="Rhea" id="RHEA-COMP:17339"/>
        <dbReference type="Rhea" id="RHEA-COMP:17340"/>
        <dbReference type="ChEBI" id="CHEBI:33019"/>
        <dbReference type="ChEBI" id="CHEBI:61560"/>
        <dbReference type="ChEBI" id="CHEBI:173112"/>
        <dbReference type="EC" id="2.7.7.49"/>
    </reaction>
</comment>
<dbReference type="InterPro" id="IPR003545">
    <property type="entry name" value="Telomerase_RT"/>
</dbReference>
<dbReference type="OrthoDB" id="289721at2759"/>
<dbReference type="GO" id="GO:0046872">
    <property type="term" value="F:metal ion binding"/>
    <property type="evidence" value="ECO:0007669"/>
    <property type="project" value="UniProtKB-KW"/>
</dbReference>
<dbReference type="AlphaFoldDB" id="A0A061BK43"/>
<dbReference type="OMA" id="CYDSIPR"/>
<evidence type="ECO:0000256" key="9">
    <source>
        <dbReference type="ARBA" id="ARBA00022895"/>
    </source>
</evidence>
<dbReference type="InterPro" id="IPR043502">
    <property type="entry name" value="DNA/RNA_pol_sf"/>
</dbReference>
<accession>A0A061BK43</accession>
<evidence type="ECO:0000313" key="15">
    <source>
        <dbReference type="EMBL" id="CDR47380.1"/>
    </source>
</evidence>
<feature type="domain" description="Reverse transcriptase" evidence="14">
    <location>
        <begin position="395"/>
        <end position="704"/>
    </location>
</feature>
<evidence type="ECO:0000256" key="12">
    <source>
        <dbReference type="ARBA" id="ARBA00048173"/>
    </source>
</evidence>
<dbReference type="InterPro" id="IPR000477">
    <property type="entry name" value="RT_dom"/>
</dbReference>
<keyword evidence="11 13" id="KW-0539">Nucleus</keyword>
<dbReference type="GO" id="GO:0000781">
    <property type="term" value="C:chromosome, telomeric region"/>
    <property type="evidence" value="ECO:0007669"/>
    <property type="project" value="UniProtKB-SubCell"/>
</dbReference>
<dbReference type="Pfam" id="PF12009">
    <property type="entry name" value="Telomerase_RBD"/>
    <property type="match status" value="1"/>
</dbReference>
<evidence type="ECO:0000256" key="8">
    <source>
        <dbReference type="ARBA" id="ARBA00022842"/>
    </source>
</evidence>
<keyword evidence="5 13" id="KW-0808">Transferase</keyword>
<keyword evidence="17" id="KW-1185">Reference proteome</keyword>
<evidence type="ECO:0000256" key="13">
    <source>
        <dbReference type="RuleBase" id="RU365061"/>
    </source>
</evidence>
<dbReference type="EMBL" id="MPUK01000009">
    <property type="protein sequence ID" value="ONH65866.1"/>
    <property type="molecule type" value="Genomic_DNA"/>
</dbReference>
<evidence type="ECO:0000313" key="17">
    <source>
        <dbReference type="Proteomes" id="UP000189513"/>
    </source>
</evidence>
<dbReference type="GO" id="GO:0042162">
    <property type="term" value="F:telomeric DNA binding"/>
    <property type="evidence" value="ECO:0007669"/>
    <property type="project" value="TreeGrafter"/>
</dbReference>
<name>A0A061BK43_CYBFA</name>
<proteinExistence type="inferred from homology"/>
<dbReference type="CDD" id="cd01648">
    <property type="entry name" value="TERT"/>
    <property type="match status" value="1"/>
</dbReference>
<evidence type="ECO:0000256" key="11">
    <source>
        <dbReference type="ARBA" id="ARBA00023242"/>
    </source>
</evidence>
<dbReference type="Gene3D" id="3.30.70.2630">
    <property type="match status" value="1"/>
</dbReference>
<comment type="similarity">
    <text evidence="1 13">Belongs to the reverse transcriptase family. Telomerase subfamily.</text>
</comment>
<dbReference type="EMBL" id="LK052916">
    <property type="protein sequence ID" value="CDR47380.1"/>
    <property type="molecule type" value="Genomic_DNA"/>
</dbReference>
<protein>
    <recommendedName>
        <fullName evidence="3 13">Telomerase reverse transcriptase</fullName>
        <ecNumber evidence="2 13">2.7.7.49</ecNumber>
    </recommendedName>
    <alternativeName>
        <fullName evidence="13">Telomerase catalytic subunit</fullName>
    </alternativeName>
</protein>
<reference evidence="15" key="1">
    <citation type="journal article" date="2014" name="Genome Announc.">
        <title>Genome sequence of the yeast Cyberlindnera fabianii (Hansenula fabianii).</title>
        <authorList>
            <person name="Freel K.C."/>
            <person name="Sarilar V."/>
            <person name="Neuveglise C."/>
            <person name="Devillers H."/>
            <person name="Friedrich A."/>
            <person name="Schacherer J."/>
        </authorList>
    </citation>
    <scope>NUCLEOTIDE SEQUENCE</scope>
    <source>
        <strain evidence="15">YJS4271</strain>
    </source>
</reference>
<dbReference type="STRING" id="36022.A0A061BK43"/>
<gene>
    <name evidence="16" type="ORF">BON22_4391</name>
    <name evidence="15" type="ORF">CYFA0S_31e01046g</name>
</gene>
<dbReference type="Proteomes" id="UP000189513">
    <property type="component" value="Unassembled WGS sequence"/>
</dbReference>
<dbReference type="GO" id="GO:0003720">
    <property type="term" value="F:telomerase activity"/>
    <property type="evidence" value="ECO:0007669"/>
    <property type="project" value="InterPro"/>
</dbReference>
<reference evidence="16" key="3">
    <citation type="submission" date="2017-01" db="EMBL/GenBank/DDBJ databases">
        <authorList>
            <person name="Mah S.A."/>
            <person name="Swanson W.J."/>
            <person name="Moy G.W."/>
            <person name="Vacquier V.D."/>
        </authorList>
    </citation>
    <scope>NUCLEOTIDE SEQUENCE [LARGE SCALE GENOMIC DNA]</scope>
    <source>
        <strain evidence="16">65</strain>
    </source>
</reference>
<dbReference type="Pfam" id="PF00078">
    <property type="entry name" value="RVT_1"/>
    <property type="match status" value="1"/>
</dbReference>
<dbReference type="PANTHER" id="PTHR12066:SF0">
    <property type="entry name" value="TELOMERASE REVERSE TRANSCRIPTASE"/>
    <property type="match status" value="1"/>
</dbReference>
<dbReference type="PANTHER" id="PTHR12066">
    <property type="entry name" value="TELOMERASE REVERSE TRANSCRIPTASE"/>
    <property type="match status" value="1"/>
</dbReference>
<evidence type="ECO:0000313" key="16">
    <source>
        <dbReference type="EMBL" id="ONH65866.1"/>
    </source>
</evidence>
<dbReference type="PROSITE" id="PS50878">
    <property type="entry name" value="RT_POL"/>
    <property type="match status" value="1"/>
</dbReference>
<dbReference type="SMART" id="SM00975">
    <property type="entry name" value="Telomerase_RBD"/>
    <property type="match status" value="1"/>
</dbReference>
<keyword evidence="7 13" id="KW-0479">Metal-binding</keyword>
<dbReference type="EC" id="2.7.7.49" evidence="2 13"/>
<sequence>MGPSQDLVPLGDIISNDLRCSIPEEHAEELKSMLSRIVVGPNKTAVELEVDPEWTFNELLDSCRVALIKEGHMKNALTKGYQHALSDLTTAPAYTRCSNASNRLLRTPEWRLLHHCIGSRATSCLLTQFTAYEHQGNQFVQLFGDPLMTNKLDSHRNQYISLDPALYKSSQSVKYMSPIPSTKMELMESVFKNEMKASSSNKKLPPNLRDFAKLGSRAIMNHMNCSYFAILHSTCPNITTSYRDFIGYSVPKDKVMKFCITTFEKVFPSSLFGCNANKSVILRSLSKLVHGDKGTKITLDECLAGIKTSTIAWLSPGHQRKCNKQESLKQHDLLRQFIYWLFNHFFVKILASFFHITHISSEKTIHFFKHKVWKEISQPFLESYIHENLEVASDPLSVSQAESSPHLRSKLRVMPKKNNDFRAISVPFKGENENESFSFMEHIQKEIRPSKHVLNHIRITQRSRFPKLTSVSQIPLQIAVFKRKLRQIYGNVPDLFFLKFDARSCYDTLPQKKILEIVTGMIDIKEQYHYLEERELDIDTMQAKKSNRFGDFSDLCLLKDKRVPSMAGDRRHHILTGHEIIEVCRLQLNGTVTRVNKKLYKRKKGVFQGMHLSSLFCDLVYDDLIEKEFHFLDRTNSLVLRIADDFLVVSCEVEQLVKMKNMVERGFEDYGVSINKLKSAVNFGTQGQRHMSAEKTFTFCGYEIDVEQLNVIKRYDQMPPYTPVVNSHRLAVSSMIGIFRIRIKQNTLDTDLVPMEIITKQLRLLIQNLTTSYCKATENIQISTTGFSLLIDSLISETFMNLKGALSKDQSLRERLRAIIRSAFIQELRNNGAKFKDCLDYLVKTI</sequence>
<evidence type="ECO:0000256" key="1">
    <source>
        <dbReference type="ARBA" id="ARBA00008001"/>
    </source>
</evidence>
<evidence type="ECO:0000256" key="3">
    <source>
        <dbReference type="ARBA" id="ARBA00016182"/>
    </source>
</evidence>
<dbReference type="Gene3D" id="1.10.132.70">
    <property type="match status" value="1"/>
</dbReference>